<evidence type="ECO:0000313" key="3">
    <source>
        <dbReference type="Proteomes" id="UP000006753"/>
    </source>
</evidence>
<dbReference type="SUPFAM" id="SSF53474">
    <property type="entry name" value="alpha/beta-Hydrolases"/>
    <property type="match status" value="1"/>
</dbReference>
<dbReference type="KEGG" id="mbe:MBM_03193"/>
<dbReference type="InterPro" id="IPR051049">
    <property type="entry name" value="Dienelactone_hydrolase-like"/>
</dbReference>
<sequence length="274" mass="30056">MSATREKVKPCPYAGPFDPYATVTLTEAMLTCIVGFQCEGQPKHVDTELPDEGSGIFYYIAEPYGNYVHKNQDFAVLLCSDEHGLWHSSRLLADQFAGAGYLTIVPDHVDRRTVQGSAITGAPHTFDEKTSSARIAEALKYLKVQRNVTKVAAAGYGIGGNAVVSQLGLGDVHIGFVATPTHGRKDFLKTVDGIACPLSLAFADEDTEWDSPRRSEIVNRVRDTSQAYQVNLYSHVPPGFASNRAVSTKAEVYAKKQAFVQALQWFEEHFHNGD</sequence>
<name>K1X139_MARBU</name>
<dbReference type="GO" id="GO:0016787">
    <property type="term" value="F:hydrolase activity"/>
    <property type="evidence" value="ECO:0007669"/>
    <property type="project" value="UniProtKB-KW"/>
</dbReference>
<dbReference type="Pfam" id="PF01738">
    <property type="entry name" value="DLH"/>
    <property type="match status" value="1"/>
</dbReference>
<dbReference type="InterPro" id="IPR002925">
    <property type="entry name" value="Dienelactn_hydro"/>
</dbReference>
<evidence type="ECO:0000313" key="2">
    <source>
        <dbReference type="EMBL" id="EKD18951.1"/>
    </source>
</evidence>
<keyword evidence="2" id="KW-0378">Hydrolase</keyword>
<accession>K1X139</accession>
<dbReference type="OrthoDB" id="17560at2759"/>
<dbReference type="HOGENOM" id="CLU_054590_2_1_1"/>
<dbReference type="InParanoid" id="K1X139"/>
<dbReference type="eggNOG" id="KOG3043">
    <property type="taxonomic scope" value="Eukaryota"/>
</dbReference>
<dbReference type="PANTHER" id="PTHR46623">
    <property type="entry name" value="CARBOXYMETHYLENEBUTENOLIDASE-RELATED"/>
    <property type="match status" value="1"/>
</dbReference>
<dbReference type="PANTHER" id="PTHR46623:SF6">
    <property type="entry name" value="ALPHA_BETA-HYDROLASES SUPERFAMILY PROTEIN"/>
    <property type="match status" value="1"/>
</dbReference>
<reference evidence="2 3" key="1">
    <citation type="journal article" date="2012" name="BMC Genomics">
        <title>Sequencing the genome of Marssonina brunnea reveals fungus-poplar co-evolution.</title>
        <authorList>
            <person name="Zhu S."/>
            <person name="Cao Y.-Z."/>
            <person name="Jiang C."/>
            <person name="Tan B.-Y."/>
            <person name="Wang Z."/>
            <person name="Feng S."/>
            <person name="Zhang L."/>
            <person name="Su X.-H."/>
            <person name="Brejova B."/>
            <person name="Vinar T."/>
            <person name="Xu M."/>
            <person name="Wang M.-X."/>
            <person name="Zhang S.-G."/>
            <person name="Huang M.-R."/>
            <person name="Wu R."/>
            <person name="Zhou Y."/>
        </authorList>
    </citation>
    <scope>NUCLEOTIDE SEQUENCE [LARGE SCALE GENOMIC DNA]</scope>
    <source>
        <strain evidence="2 3">MB_m1</strain>
    </source>
</reference>
<dbReference type="Gene3D" id="3.40.50.1820">
    <property type="entry name" value="alpha/beta hydrolase"/>
    <property type="match status" value="1"/>
</dbReference>
<feature type="domain" description="Dienelactone hydrolase" evidence="1">
    <location>
        <begin position="72"/>
        <end position="269"/>
    </location>
</feature>
<dbReference type="AlphaFoldDB" id="K1X139"/>
<protein>
    <submittedName>
        <fullName evidence="2">Dienelactone hydrolase</fullName>
    </submittedName>
</protein>
<proteinExistence type="predicted"/>
<evidence type="ECO:0000259" key="1">
    <source>
        <dbReference type="Pfam" id="PF01738"/>
    </source>
</evidence>
<gene>
    <name evidence="2" type="ORF">MBM_03193</name>
</gene>
<keyword evidence="3" id="KW-1185">Reference proteome</keyword>
<dbReference type="Proteomes" id="UP000006753">
    <property type="component" value="Unassembled WGS sequence"/>
</dbReference>
<organism evidence="2 3">
    <name type="scientific">Marssonina brunnea f. sp. multigermtubi (strain MB_m1)</name>
    <name type="common">Marssonina leaf spot fungus</name>
    <dbReference type="NCBI Taxonomy" id="1072389"/>
    <lineage>
        <taxon>Eukaryota</taxon>
        <taxon>Fungi</taxon>
        <taxon>Dikarya</taxon>
        <taxon>Ascomycota</taxon>
        <taxon>Pezizomycotina</taxon>
        <taxon>Leotiomycetes</taxon>
        <taxon>Helotiales</taxon>
        <taxon>Drepanopezizaceae</taxon>
        <taxon>Drepanopeziza</taxon>
    </lineage>
</organism>
<dbReference type="InterPro" id="IPR029058">
    <property type="entry name" value="AB_hydrolase_fold"/>
</dbReference>
<dbReference type="EMBL" id="JH921432">
    <property type="protein sequence ID" value="EKD18951.1"/>
    <property type="molecule type" value="Genomic_DNA"/>
</dbReference>